<dbReference type="OrthoDB" id="9782542at2"/>
<evidence type="ECO:0000256" key="2">
    <source>
        <dbReference type="SAM" id="MobiDB-lite"/>
    </source>
</evidence>
<dbReference type="PANTHER" id="PTHR33392">
    <property type="entry name" value="POLYISOPRENYL-TEICHOIC ACID--PEPTIDOGLYCAN TEICHOIC ACID TRANSFERASE TAGU"/>
    <property type="match status" value="1"/>
</dbReference>
<keyword evidence="6" id="KW-1185">Reference proteome</keyword>
<dbReference type="Proteomes" id="UP000283644">
    <property type="component" value="Unassembled WGS sequence"/>
</dbReference>
<dbReference type="NCBIfam" id="TIGR00350">
    <property type="entry name" value="lytR_cpsA_psr"/>
    <property type="match status" value="1"/>
</dbReference>
<dbReference type="Gene3D" id="3.40.630.190">
    <property type="entry name" value="LCP protein"/>
    <property type="match status" value="1"/>
</dbReference>
<dbReference type="InterPro" id="IPR050922">
    <property type="entry name" value="LytR/CpsA/Psr_CW_biosynth"/>
</dbReference>
<protein>
    <recommendedName>
        <fullName evidence="4">Cell envelope-related transcriptional attenuator domain-containing protein</fullName>
    </recommendedName>
</protein>
<accession>A0A417XTJ9</accession>
<sequence>MELPPDAPAQEPTENADQTKRHRAAVPGWVRRHKALTVLCLLALVLTIGVGSWVYVLNSKIDDIPRFDADFDRDDRPSRSQPEEALNVLLVGVDARDDNIRELLTDSDPATGIRSDTMMIWHLSEDHQSSQVVSFPRDSWVDIPGQGEDKLNAAFSLGGPELLVHTLEDTLDIYIDHVAVVDFEGFRGITDTLGGVDLETAEGGKEHFDGKEALEYVRERYSLPGGDFDRIDRQQNFLRRVLFDATRSGTRMNPVTVTNLIGDLGKLLILDDDFTNNKIRYLGLDVVTQGAGDVDWMTAFNDGTGYEGAASVVYLNIEKSRELMAAISRDKFDEYLEDNTIDRLPKPEDVN</sequence>
<gene>
    <name evidence="5" type="ORF">D0Z08_28915</name>
</gene>
<evidence type="ECO:0000256" key="1">
    <source>
        <dbReference type="ARBA" id="ARBA00006068"/>
    </source>
</evidence>
<feature type="domain" description="Cell envelope-related transcriptional attenuator" evidence="4">
    <location>
        <begin position="114"/>
        <end position="242"/>
    </location>
</feature>
<dbReference type="EMBL" id="QXGH01000044">
    <property type="protein sequence ID" value="RHW23547.1"/>
    <property type="molecule type" value="Genomic_DNA"/>
</dbReference>
<dbReference type="RefSeq" id="WP_118928755.1">
    <property type="nucleotide sequence ID" value="NZ_QXGH01000044.1"/>
</dbReference>
<organism evidence="5 6">
    <name type="scientific">Nocardioides immobilis</name>
    <dbReference type="NCBI Taxonomy" id="2049295"/>
    <lineage>
        <taxon>Bacteria</taxon>
        <taxon>Bacillati</taxon>
        <taxon>Actinomycetota</taxon>
        <taxon>Actinomycetes</taxon>
        <taxon>Propionibacteriales</taxon>
        <taxon>Nocardioidaceae</taxon>
        <taxon>Nocardioides</taxon>
    </lineage>
</organism>
<dbReference type="PANTHER" id="PTHR33392:SF6">
    <property type="entry name" value="POLYISOPRENYL-TEICHOIC ACID--PEPTIDOGLYCAN TEICHOIC ACID TRANSFERASE TAGU"/>
    <property type="match status" value="1"/>
</dbReference>
<keyword evidence="3" id="KW-0812">Transmembrane</keyword>
<name>A0A417XTJ9_9ACTN</name>
<dbReference type="InterPro" id="IPR004474">
    <property type="entry name" value="LytR_CpsA_psr"/>
</dbReference>
<dbReference type="AlphaFoldDB" id="A0A417XTJ9"/>
<feature type="transmembrane region" description="Helical" evidence="3">
    <location>
        <begin position="35"/>
        <end position="56"/>
    </location>
</feature>
<comment type="caution">
    <text evidence="5">The sequence shown here is derived from an EMBL/GenBank/DDBJ whole genome shotgun (WGS) entry which is preliminary data.</text>
</comment>
<keyword evidence="3" id="KW-0472">Membrane</keyword>
<evidence type="ECO:0000259" key="4">
    <source>
        <dbReference type="Pfam" id="PF03816"/>
    </source>
</evidence>
<evidence type="ECO:0000256" key="3">
    <source>
        <dbReference type="SAM" id="Phobius"/>
    </source>
</evidence>
<evidence type="ECO:0000313" key="5">
    <source>
        <dbReference type="EMBL" id="RHW23547.1"/>
    </source>
</evidence>
<proteinExistence type="inferred from homology"/>
<keyword evidence="3" id="KW-1133">Transmembrane helix</keyword>
<reference evidence="5 6" key="1">
    <citation type="submission" date="2018-09" db="EMBL/GenBank/DDBJ databases">
        <title>Genome sequencing of Nocardioides immobilis CCTCC AB 2017083 for comparison to Nocardioides silvaticus.</title>
        <authorList>
            <person name="Li C."/>
            <person name="Wang G."/>
        </authorList>
    </citation>
    <scope>NUCLEOTIDE SEQUENCE [LARGE SCALE GENOMIC DNA]</scope>
    <source>
        <strain evidence="5 6">CCTCC AB 2017083</strain>
    </source>
</reference>
<dbReference type="Pfam" id="PF03816">
    <property type="entry name" value="LytR_cpsA_psr"/>
    <property type="match status" value="1"/>
</dbReference>
<feature type="region of interest" description="Disordered" evidence="2">
    <location>
        <begin position="1"/>
        <end position="22"/>
    </location>
</feature>
<comment type="similarity">
    <text evidence="1">Belongs to the LytR/CpsA/Psr (LCP) family.</text>
</comment>
<evidence type="ECO:0000313" key="6">
    <source>
        <dbReference type="Proteomes" id="UP000283644"/>
    </source>
</evidence>